<sequence length="362" mass="39981">MAGEAASELQDWELLHDSEPILLNPINLSEGSDSESDFVKSPNLFGDVRSFEAIRSDYFSLDGQNRYAKASDVETDGSQEGSVESDNPSWIEPGSETRYERKLSGEFWSDSASDRSDERKLSENELGLVEEATSQAGLEGPGEMDTKTENFGEFYVFEAKIEVGSGENAKGEVGFEGFGEIPIKDKDLGNFWSDSGGDGLVPIKFGDHANASEEGSEMFGESDVGDGLMAASEGGNDNSGVPIDEMKENEKSGGELKKRNVVWWKVPFELLKYCVLRVNPVWTFSMAAAVMGFVILGRRLYKMKRKSRSLEIKVTMDDKKVSQFMTRAARLNEAFSVVRRVPMLRPTMPAAGVNPWPAMILR</sequence>
<evidence type="ECO:0000256" key="2">
    <source>
        <dbReference type="SAM" id="Phobius"/>
    </source>
</evidence>
<feature type="region of interest" description="Disordered" evidence="1">
    <location>
        <begin position="212"/>
        <end position="251"/>
    </location>
</feature>
<protein>
    <recommendedName>
        <fullName evidence="3">DUF6821 domain-containing protein</fullName>
    </recommendedName>
</protein>
<comment type="caution">
    <text evidence="4">The sequence shown here is derived from an EMBL/GenBank/DDBJ whole genome shotgun (WGS) entry which is preliminary data.</text>
</comment>
<dbReference type="InterPro" id="IPR049224">
    <property type="entry name" value="DUF6821"/>
</dbReference>
<feature type="compositionally biased region" description="Polar residues" evidence="1">
    <location>
        <begin position="76"/>
        <end position="88"/>
    </location>
</feature>
<evidence type="ECO:0000256" key="1">
    <source>
        <dbReference type="SAM" id="MobiDB-lite"/>
    </source>
</evidence>
<evidence type="ECO:0000313" key="5">
    <source>
        <dbReference type="Proteomes" id="UP000593562"/>
    </source>
</evidence>
<name>A0A7J7D6F9_TRIWF</name>
<dbReference type="FunCoup" id="A0A7J7D6F9">
    <property type="interactions" value="1812"/>
</dbReference>
<dbReference type="InterPro" id="IPR045883">
    <property type="entry name" value="At4g13530-like"/>
</dbReference>
<accession>A0A7J7D6F9</accession>
<feature type="transmembrane region" description="Helical" evidence="2">
    <location>
        <begin position="281"/>
        <end position="301"/>
    </location>
</feature>
<reference evidence="4 5" key="1">
    <citation type="journal article" date="2020" name="Nat. Commun.">
        <title>Genome of Tripterygium wilfordii and identification of cytochrome P450 involved in triptolide biosynthesis.</title>
        <authorList>
            <person name="Tu L."/>
            <person name="Su P."/>
            <person name="Zhang Z."/>
            <person name="Gao L."/>
            <person name="Wang J."/>
            <person name="Hu T."/>
            <person name="Zhou J."/>
            <person name="Zhang Y."/>
            <person name="Zhao Y."/>
            <person name="Liu Y."/>
            <person name="Song Y."/>
            <person name="Tong Y."/>
            <person name="Lu Y."/>
            <person name="Yang J."/>
            <person name="Xu C."/>
            <person name="Jia M."/>
            <person name="Peters R.J."/>
            <person name="Huang L."/>
            <person name="Gao W."/>
        </authorList>
    </citation>
    <scope>NUCLEOTIDE SEQUENCE [LARGE SCALE GENOMIC DNA]</scope>
    <source>
        <strain evidence="5">cv. XIE 37</strain>
        <tissue evidence="4">Leaf</tissue>
    </source>
</reference>
<organism evidence="4 5">
    <name type="scientific">Tripterygium wilfordii</name>
    <name type="common">Thunder God vine</name>
    <dbReference type="NCBI Taxonomy" id="458696"/>
    <lineage>
        <taxon>Eukaryota</taxon>
        <taxon>Viridiplantae</taxon>
        <taxon>Streptophyta</taxon>
        <taxon>Embryophyta</taxon>
        <taxon>Tracheophyta</taxon>
        <taxon>Spermatophyta</taxon>
        <taxon>Magnoliopsida</taxon>
        <taxon>eudicotyledons</taxon>
        <taxon>Gunneridae</taxon>
        <taxon>Pentapetalae</taxon>
        <taxon>rosids</taxon>
        <taxon>fabids</taxon>
        <taxon>Celastrales</taxon>
        <taxon>Celastraceae</taxon>
        <taxon>Tripterygium</taxon>
    </lineage>
</organism>
<proteinExistence type="predicted"/>
<keyword evidence="2" id="KW-0472">Membrane</keyword>
<dbReference type="PANTHER" id="PTHR33646">
    <property type="entry name" value="GB|AAF00631.1"/>
    <property type="match status" value="1"/>
</dbReference>
<dbReference type="AlphaFoldDB" id="A0A7J7D6F9"/>
<evidence type="ECO:0000313" key="4">
    <source>
        <dbReference type="EMBL" id="KAF5741945.1"/>
    </source>
</evidence>
<dbReference type="EMBL" id="JAAARO010000010">
    <property type="protein sequence ID" value="KAF5741945.1"/>
    <property type="molecule type" value="Genomic_DNA"/>
</dbReference>
<dbReference type="Proteomes" id="UP000593562">
    <property type="component" value="Unassembled WGS sequence"/>
</dbReference>
<evidence type="ECO:0000259" key="3">
    <source>
        <dbReference type="Pfam" id="PF20705"/>
    </source>
</evidence>
<dbReference type="OrthoDB" id="1931521at2759"/>
<dbReference type="Pfam" id="PF20705">
    <property type="entry name" value="DUF6821"/>
    <property type="match status" value="1"/>
</dbReference>
<keyword evidence="5" id="KW-1185">Reference proteome</keyword>
<feature type="region of interest" description="Disordered" evidence="1">
    <location>
        <begin position="69"/>
        <end position="98"/>
    </location>
</feature>
<dbReference type="InParanoid" id="A0A7J7D6F9"/>
<feature type="domain" description="DUF6821" evidence="3">
    <location>
        <begin position="248"/>
        <end position="347"/>
    </location>
</feature>
<dbReference type="PANTHER" id="PTHR33646:SF6">
    <property type="entry name" value="TRANSMEMBRANE PROTEIN"/>
    <property type="match status" value="1"/>
</dbReference>
<gene>
    <name evidence="4" type="ORF">HS088_TW10G00953</name>
</gene>
<keyword evidence="2" id="KW-0812">Transmembrane</keyword>
<keyword evidence="2" id="KW-1133">Transmembrane helix</keyword>